<reference evidence="1 2" key="1">
    <citation type="submission" date="2019-12" db="EMBL/GenBank/DDBJ databases">
        <title>Draft Genome Sequences of L. lactis strains MS22333, MS22334, MS22336, and MS22337, Isolated from Spontaneous Fermented Camel Milk in Ethiopia.</title>
        <authorList>
            <person name="Bragason E."/>
            <person name="Hansen E.B."/>
            <person name="Guya M.E."/>
            <person name="Berhe T."/>
        </authorList>
    </citation>
    <scope>NUCLEOTIDE SEQUENCE [LARGE SCALE GENOMIC DNA]</scope>
    <source>
        <strain evidence="1 2">MS22336</strain>
    </source>
</reference>
<sequence>MGRPNVENPKKTASFKLDVSDIEHLEKYSNQEKISKSEAVRRGINKLKLK</sequence>
<dbReference type="AlphaFoldDB" id="A0A6B3S0K7"/>
<protein>
    <submittedName>
        <fullName evidence="1">CopG family transcriptional regulator</fullName>
    </submittedName>
</protein>
<organism evidence="1 2">
    <name type="scientific">Lactococcus lactis</name>
    <dbReference type="NCBI Taxonomy" id="1358"/>
    <lineage>
        <taxon>Bacteria</taxon>
        <taxon>Bacillati</taxon>
        <taxon>Bacillota</taxon>
        <taxon>Bacilli</taxon>
        <taxon>Lactobacillales</taxon>
        <taxon>Streptococcaceae</taxon>
        <taxon>Lactococcus</taxon>
    </lineage>
</organism>
<dbReference type="Proteomes" id="UP000477402">
    <property type="component" value="Unassembled WGS sequence"/>
</dbReference>
<proteinExistence type="predicted"/>
<evidence type="ECO:0000313" key="1">
    <source>
        <dbReference type="EMBL" id="NEX55349.1"/>
    </source>
</evidence>
<dbReference type="EMBL" id="WWDJ01000042">
    <property type="protein sequence ID" value="NEX55349.1"/>
    <property type="molecule type" value="Genomic_DNA"/>
</dbReference>
<accession>A0A6B3S0K7</accession>
<evidence type="ECO:0000313" key="2">
    <source>
        <dbReference type="Proteomes" id="UP000477402"/>
    </source>
</evidence>
<comment type="caution">
    <text evidence="1">The sequence shown here is derived from an EMBL/GenBank/DDBJ whole genome shotgun (WGS) entry which is preliminary data.</text>
</comment>
<name>A0A6B3S0K7_9LACT</name>
<gene>
    <name evidence="1" type="ORF">GTP08_06500</name>
</gene>